<protein>
    <submittedName>
        <fullName evidence="1">Uncharacterized protein</fullName>
    </submittedName>
</protein>
<name>A0AA39UC19_9LECA</name>
<evidence type="ECO:0000313" key="2">
    <source>
        <dbReference type="Proteomes" id="UP001166286"/>
    </source>
</evidence>
<keyword evidence="2" id="KW-1185">Reference proteome</keyword>
<comment type="caution">
    <text evidence="1">The sequence shown here is derived from an EMBL/GenBank/DDBJ whole genome shotgun (WGS) entry which is preliminary data.</text>
</comment>
<sequence length="327" mass="36658">MSGTHDADEGKWPRAASKYTKQRTITVTIDPGPTLKAYSGNADAIAEMMWEHARSWEVREARRDLTRALLAERRPNEEPGPVLLKAVTTSQRGHLGFVASEITIDNAEFLAHGELLCRKMLEAFPQGCLIFDPQWSEEMKGQKRKPAYISKHLDAIKNAATMYFNGGGTLAGCGAKLGNHSIVVIGDVYSYHENGIIHCSMTIGAEKTHPLVGINCWNFAYDPRRPKKIFFHNWLIGRHPIPLMDWFNIKIGSGLMSTMYRTVPYAIQAGVGDLETFLKDNCIHLYRERAGYRAFDTLSPLPIGMKRVTGQKFDAESSQINPAEDYI</sequence>
<proteinExistence type="predicted"/>
<gene>
    <name evidence="1" type="ORF">JMJ35_003723</name>
</gene>
<organism evidence="1 2">
    <name type="scientific">Cladonia borealis</name>
    <dbReference type="NCBI Taxonomy" id="184061"/>
    <lineage>
        <taxon>Eukaryota</taxon>
        <taxon>Fungi</taxon>
        <taxon>Dikarya</taxon>
        <taxon>Ascomycota</taxon>
        <taxon>Pezizomycotina</taxon>
        <taxon>Lecanoromycetes</taxon>
        <taxon>OSLEUM clade</taxon>
        <taxon>Lecanoromycetidae</taxon>
        <taxon>Lecanorales</taxon>
        <taxon>Lecanorineae</taxon>
        <taxon>Cladoniaceae</taxon>
        <taxon>Cladonia</taxon>
    </lineage>
</organism>
<dbReference type="EMBL" id="JAFEKC020000006">
    <property type="protein sequence ID" value="KAK0514001.1"/>
    <property type="molecule type" value="Genomic_DNA"/>
</dbReference>
<dbReference type="AlphaFoldDB" id="A0AA39UC19"/>
<reference evidence="1" key="1">
    <citation type="submission" date="2023-03" db="EMBL/GenBank/DDBJ databases">
        <title>Complete genome of Cladonia borealis.</title>
        <authorList>
            <person name="Park H."/>
        </authorList>
    </citation>
    <scope>NUCLEOTIDE SEQUENCE</scope>
    <source>
        <strain evidence="1">ANT050790</strain>
    </source>
</reference>
<dbReference type="Proteomes" id="UP001166286">
    <property type="component" value="Unassembled WGS sequence"/>
</dbReference>
<accession>A0AA39UC19</accession>
<evidence type="ECO:0000313" key="1">
    <source>
        <dbReference type="EMBL" id="KAK0514001.1"/>
    </source>
</evidence>